<sequence length="62" mass="7356">MTRQLLLENDNDACKGDILLLKLLPTFRQVTYAYLTKKQQTICDQLRELLRIEKLEPYTLND</sequence>
<proteinExistence type="predicted"/>
<protein>
    <submittedName>
        <fullName evidence="1">Uncharacterized protein</fullName>
    </submittedName>
</protein>
<gene>
    <name evidence="1" type="ORF">GIL414_LOCUS32443</name>
</gene>
<dbReference type="EMBL" id="CAJOBJ010068890">
    <property type="protein sequence ID" value="CAF4451497.1"/>
    <property type="molecule type" value="Genomic_DNA"/>
</dbReference>
<feature type="non-terminal residue" evidence="1">
    <location>
        <position position="62"/>
    </location>
</feature>
<organism evidence="1 2">
    <name type="scientific">Rotaria magnacalcarata</name>
    <dbReference type="NCBI Taxonomy" id="392030"/>
    <lineage>
        <taxon>Eukaryota</taxon>
        <taxon>Metazoa</taxon>
        <taxon>Spiralia</taxon>
        <taxon>Gnathifera</taxon>
        <taxon>Rotifera</taxon>
        <taxon>Eurotatoria</taxon>
        <taxon>Bdelloidea</taxon>
        <taxon>Philodinida</taxon>
        <taxon>Philodinidae</taxon>
        <taxon>Rotaria</taxon>
    </lineage>
</organism>
<dbReference type="Proteomes" id="UP000681720">
    <property type="component" value="Unassembled WGS sequence"/>
</dbReference>
<dbReference type="AlphaFoldDB" id="A0A8S2WN03"/>
<evidence type="ECO:0000313" key="1">
    <source>
        <dbReference type="EMBL" id="CAF4451497.1"/>
    </source>
</evidence>
<accession>A0A8S2WN03</accession>
<reference evidence="1" key="1">
    <citation type="submission" date="2021-02" db="EMBL/GenBank/DDBJ databases">
        <authorList>
            <person name="Nowell W R."/>
        </authorList>
    </citation>
    <scope>NUCLEOTIDE SEQUENCE</scope>
</reference>
<comment type="caution">
    <text evidence="1">The sequence shown here is derived from an EMBL/GenBank/DDBJ whole genome shotgun (WGS) entry which is preliminary data.</text>
</comment>
<evidence type="ECO:0000313" key="2">
    <source>
        <dbReference type="Proteomes" id="UP000681720"/>
    </source>
</evidence>
<name>A0A8S2WN03_9BILA</name>